<evidence type="ECO:0000313" key="2">
    <source>
        <dbReference type="Proteomes" id="UP000245872"/>
    </source>
</evidence>
<accession>A0A2Z3LBN4</accession>
<dbReference type="PANTHER" id="PTHR21262:SF31">
    <property type="entry name" value="GTP PYROPHOSPHOKINASE"/>
    <property type="match status" value="1"/>
</dbReference>
<reference evidence="1 2" key="1">
    <citation type="submission" date="2018-05" db="EMBL/GenBank/DDBJ databases">
        <title>Candidatus Cardinium hertigii Genome Assembly.</title>
        <authorList>
            <person name="Showmaker K.C."/>
            <person name="Walden K.O."/>
            <person name="Fields C.J."/>
            <person name="Lambert K.N."/>
            <person name="Hudson M.E."/>
        </authorList>
    </citation>
    <scope>NUCLEOTIDE SEQUENCE [LARGE SCALE GENOMIC DNA]</scope>
    <source>
        <strain evidence="2">cHgTN10</strain>
    </source>
</reference>
<dbReference type="InterPro" id="IPR003607">
    <property type="entry name" value="HD/PDEase_dom"/>
</dbReference>
<dbReference type="EMBL" id="CP029619">
    <property type="protein sequence ID" value="AWN81602.1"/>
    <property type="molecule type" value="Genomic_DNA"/>
</dbReference>
<sequence length="128" mass="15029">MLAGLLHDVVEDTPVTLHQVELMHGAEVATLVDQVTHYNTNGYPWKLDKEEKKNRLNQCDDVRAVQIKLADRLHNMRTLSIHKWKDQQRIAQETLLFYVPWGEKHNITKEWITEMKQICEKILSNTRG</sequence>
<dbReference type="SUPFAM" id="SSF109604">
    <property type="entry name" value="HD-domain/PDEase-like"/>
    <property type="match status" value="1"/>
</dbReference>
<dbReference type="Gene3D" id="1.10.3210.10">
    <property type="entry name" value="Hypothetical protein af1432"/>
    <property type="match status" value="1"/>
</dbReference>
<dbReference type="KEGG" id="cher:DK880_00270"/>
<organism evidence="1 2">
    <name type="scientific">Candidatus Cardinium hertigii</name>
    <dbReference type="NCBI Taxonomy" id="247481"/>
    <lineage>
        <taxon>Bacteria</taxon>
        <taxon>Pseudomonadati</taxon>
        <taxon>Bacteroidota</taxon>
        <taxon>Cytophagia</taxon>
        <taxon>Cytophagales</taxon>
        <taxon>Amoebophilaceae</taxon>
        <taxon>Candidatus Cardinium</taxon>
    </lineage>
</organism>
<proteinExistence type="predicted"/>
<dbReference type="Proteomes" id="UP000245872">
    <property type="component" value="Chromosome"/>
</dbReference>
<protein>
    <submittedName>
        <fullName evidence="1">GTP pyrophosphokinase</fullName>
        <ecNumber evidence="1">2.7.6.5</ecNumber>
    </submittedName>
</protein>
<gene>
    <name evidence="1" type="primary">relA_5</name>
    <name evidence="1" type="ORF">DK880_00270</name>
</gene>
<dbReference type="GO" id="GO:0008728">
    <property type="term" value="F:GTP diphosphokinase activity"/>
    <property type="evidence" value="ECO:0007669"/>
    <property type="project" value="UniProtKB-EC"/>
</dbReference>
<evidence type="ECO:0000313" key="1">
    <source>
        <dbReference type="EMBL" id="AWN81602.1"/>
    </source>
</evidence>
<dbReference type="EC" id="2.7.6.5" evidence="1"/>
<name>A0A2Z3LBN4_9BACT</name>
<keyword evidence="1" id="KW-0808">Transferase</keyword>
<dbReference type="Pfam" id="PF13328">
    <property type="entry name" value="HD_4"/>
    <property type="match status" value="1"/>
</dbReference>
<dbReference type="PANTHER" id="PTHR21262">
    <property type="entry name" value="GUANOSINE-3',5'-BIS DIPHOSPHATE 3'-PYROPHOSPHOHYDROLASE"/>
    <property type="match status" value="1"/>
</dbReference>
<dbReference type="AlphaFoldDB" id="A0A2Z3LBN4"/>
<dbReference type="GO" id="GO:0016301">
    <property type="term" value="F:kinase activity"/>
    <property type="evidence" value="ECO:0007669"/>
    <property type="project" value="UniProtKB-KW"/>
</dbReference>
<keyword evidence="2" id="KW-1185">Reference proteome</keyword>
<dbReference type="CDD" id="cd00077">
    <property type="entry name" value="HDc"/>
    <property type="match status" value="1"/>
</dbReference>
<keyword evidence="1" id="KW-0418">Kinase</keyword>
<dbReference type="RefSeq" id="WP_162534092.1">
    <property type="nucleotide sequence ID" value="NZ_CP029619.1"/>
</dbReference>